<dbReference type="SMART" id="SM00448">
    <property type="entry name" value="REC"/>
    <property type="match status" value="1"/>
</dbReference>
<dbReference type="SUPFAM" id="SSF52172">
    <property type="entry name" value="CheY-like"/>
    <property type="match status" value="1"/>
</dbReference>
<dbReference type="Gene3D" id="3.40.50.2300">
    <property type="match status" value="1"/>
</dbReference>
<dbReference type="InterPro" id="IPR011006">
    <property type="entry name" value="CheY-like_superfamily"/>
</dbReference>
<dbReference type="EMBL" id="QOKW01000008">
    <property type="protein sequence ID" value="KAA0680755.1"/>
    <property type="molecule type" value="Genomic_DNA"/>
</dbReference>
<dbReference type="GO" id="GO:0000160">
    <property type="term" value="P:phosphorelay signal transduction system"/>
    <property type="evidence" value="ECO:0007669"/>
    <property type="project" value="InterPro"/>
</dbReference>
<protein>
    <submittedName>
        <fullName evidence="4">Response regulator</fullName>
    </submittedName>
</protein>
<dbReference type="Proteomes" id="UP000480854">
    <property type="component" value="Unassembled WGS sequence"/>
</dbReference>
<keyword evidence="1 2" id="KW-0597">Phosphoprotein</keyword>
<evidence type="ECO:0000256" key="1">
    <source>
        <dbReference type="ARBA" id="ARBA00022553"/>
    </source>
</evidence>
<feature type="modified residue" description="4-aspartylphosphate" evidence="2">
    <location>
        <position position="57"/>
    </location>
</feature>
<evidence type="ECO:0000256" key="2">
    <source>
        <dbReference type="PROSITE-ProRule" id="PRU00169"/>
    </source>
</evidence>
<reference evidence="4 5" key="1">
    <citation type="submission" date="2018-07" db="EMBL/GenBank/DDBJ databases">
        <title>Genome sequence of Azospirillum sp. ATCC 49961.</title>
        <authorList>
            <person name="Sant'Anna F.H."/>
            <person name="Baldani J.I."/>
            <person name="Zilli J.E."/>
            <person name="Reis V.M."/>
            <person name="Hartmann A."/>
            <person name="Cruz L."/>
            <person name="de Souza E.M."/>
            <person name="de Oliveira Pedrosa F."/>
            <person name="Passaglia L.M.P."/>
        </authorList>
    </citation>
    <scope>NUCLEOTIDE SEQUENCE [LARGE SCALE GENOMIC DNA]</scope>
    <source>
        <strain evidence="4 5">ATCC 49961</strain>
    </source>
</reference>
<accession>A0A9W7NJV2</accession>
<proteinExistence type="predicted"/>
<keyword evidence="5" id="KW-1185">Reference proteome</keyword>
<dbReference type="Pfam" id="PF00072">
    <property type="entry name" value="Response_reg"/>
    <property type="match status" value="1"/>
</dbReference>
<evidence type="ECO:0000313" key="5">
    <source>
        <dbReference type="Proteomes" id="UP000480854"/>
    </source>
</evidence>
<dbReference type="RefSeq" id="WP_149469329.1">
    <property type="nucleotide sequence ID" value="NZ_QOKW01000008.1"/>
</dbReference>
<name>A0A9W7NJV2_9PROT</name>
<dbReference type="PANTHER" id="PTHR44591">
    <property type="entry name" value="STRESS RESPONSE REGULATOR PROTEIN 1"/>
    <property type="match status" value="1"/>
</dbReference>
<comment type="caution">
    <text evidence="4">The sequence shown here is derived from an EMBL/GenBank/DDBJ whole genome shotgun (WGS) entry which is preliminary data.</text>
</comment>
<evidence type="ECO:0000313" key="4">
    <source>
        <dbReference type="EMBL" id="KAA0680755.1"/>
    </source>
</evidence>
<dbReference type="AlphaFoldDB" id="A0A9W7NJV2"/>
<sequence length="131" mass="14266">MHPCKRILLVDDSKLARMALRALLNDLGMETDVIEAADAEAALELTERIAFDMVFMDYNMPGLDGLSAAAVIRARQPNMAIALVTANAQDDILANAERLRLGFLGKPVRREDILRFVADAGPGAAESMDRP</sequence>
<dbReference type="OrthoDB" id="7569831at2"/>
<dbReference type="InterPro" id="IPR050595">
    <property type="entry name" value="Bact_response_regulator"/>
</dbReference>
<dbReference type="PROSITE" id="PS50110">
    <property type="entry name" value="RESPONSE_REGULATORY"/>
    <property type="match status" value="1"/>
</dbReference>
<feature type="domain" description="Response regulatory" evidence="3">
    <location>
        <begin position="6"/>
        <end position="121"/>
    </location>
</feature>
<dbReference type="PANTHER" id="PTHR44591:SF20">
    <property type="entry name" value="PROTEIN PILH"/>
    <property type="match status" value="1"/>
</dbReference>
<evidence type="ECO:0000259" key="3">
    <source>
        <dbReference type="PROSITE" id="PS50110"/>
    </source>
</evidence>
<dbReference type="InterPro" id="IPR001789">
    <property type="entry name" value="Sig_transdc_resp-reg_receiver"/>
</dbReference>
<organism evidence="4 5">
    <name type="scientific">Roseomonas genomospecies 6</name>
    <dbReference type="NCBI Taxonomy" id="214106"/>
    <lineage>
        <taxon>Bacteria</taxon>
        <taxon>Pseudomonadati</taxon>
        <taxon>Pseudomonadota</taxon>
        <taxon>Alphaproteobacteria</taxon>
        <taxon>Acetobacterales</taxon>
        <taxon>Roseomonadaceae</taxon>
        <taxon>Roseomonas</taxon>
    </lineage>
</organism>
<gene>
    <name evidence="4" type="ORF">DS843_13045</name>
</gene>